<feature type="compositionally biased region" description="Basic and acidic residues" evidence="1">
    <location>
        <begin position="22"/>
        <end position="35"/>
    </location>
</feature>
<dbReference type="EMBL" id="JAULSV010000001">
    <property type="protein sequence ID" value="KAK0656121.1"/>
    <property type="molecule type" value="Genomic_DNA"/>
</dbReference>
<evidence type="ECO:0000259" key="2">
    <source>
        <dbReference type="PROSITE" id="PS50812"/>
    </source>
</evidence>
<dbReference type="AlphaFoldDB" id="A0AA40CYI3"/>
<accession>A0AA40CYI3</accession>
<feature type="region of interest" description="Disordered" evidence="1">
    <location>
        <begin position="1"/>
        <end position="136"/>
    </location>
</feature>
<dbReference type="SUPFAM" id="SSF63748">
    <property type="entry name" value="Tudor/PWWP/MBT"/>
    <property type="match status" value="1"/>
</dbReference>
<dbReference type="PANTHER" id="PTHR22910">
    <property type="entry name" value="PROTEIN MGARP"/>
    <property type="match status" value="1"/>
</dbReference>
<evidence type="ECO:0000313" key="4">
    <source>
        <dbReference type="Proteomes" id="UP001174936"/>
    </source>
</evidence>
<dbReference type="PANTHER" id="PTHR22910:SF6">
    <property type="entry name" value="PROTEIN MGARP"/>
    <property type="match status" value="1"/>
</dbReference>
<dbReference type="Gene3D" id="2.30.30.140">
    <property type="match status" value="1"/>
</dbReference>
<reference evidence="3" key="1">
    <citation type="submission" date="2023-06" db="EMBL/GenBank/DDBJ databases">
        <title>Genome-scale phylogeny and comparative genomics of the fungal order Sordariales.</title>
        <authorList>
            <consortium name="Lawrence Berkeley National Laboratory"/>
            <person name="Hensen N."/>
            <person name="Bonometti L."/>
            <person name="Westerberg I."/>
            <person name="Brannstrom I.O."/>
            <person name="Guillou S."/>
            <person name="Cros-Aarteil S."/>
            <person name="Calhoun S."/>
            <person name="Haridas S."/>
            <person name="Kuo A."/>
            <person name="Mondo S."/>
            <person name="Pangilinan J."/>
            <person name="Riley R."/>
            <person name="Labutti K."/>
            <person name="Andreopoulos B."/>
            <person name="Lipzen A."/>
            <person name="Chen C."/>
            <person name="Yanf M."/>
            <person name="Daum C."/>
            <person name="Ng V."/>
            <person name="Clum A."/>
            <person name="Steindorff A."/>
            <person name="Ohm R."/>
            <person name="Martin F."/>
            <person name="Silar P."/>
            <person name="Natvig D."/>
            <person name="Lalanne C."/>
            <person name="Gautier V."/>
            <person name="Ament-Velasquez S.L."/>
            <person name="Kruys A."/>
            <person name="Hutchinson M.I."/>
            <person name="Powell A.J."/>
            <person name="Barry K."/>
            <person name="Miller A.N."/>
            <person name="Grigoriev I.V."/>
            <person name="Debuchy R."/>
            <person name="Gladieux P."/>
            <person name="Thoren M.H."/>
            <person name="Johannesson H."/>
        </authorList>
    </citation>
    <scope>NUCLEOTIDE SEQUENCE</scope>
    <source>
        <strain evidence="3">SMH2532-1</strain>
    </source>
</reference>
<feature type="compositionally biased region" description="Basic and acidic residues" evidence="1">
    <location>
        <begin position="522"/>
        <end position="556"/>
    </location>
</feature>
<feature type="compositionally biased region" description="Low complexity" evidence="1">
    <location>
        <begin position="361"/>
        <end position="373"/>
    </location>
</feature>
<feature type="region of interest" description="Disordered" evidence="1">
    <location>
        <begin position="289"/>
        <end position="416"/>
    </location>
</feature>
<feature type="compositionally biased region" description="Low complexity" evidence="1">
    <location>
        <begin position="84"/>
        <end position="117"/>
    </location>
</feature>
<dbReference type="InterPro" id="IPR000313">
    <property type="entry name" value="PWWP_dom"/>
</dbReference>
<feature type="compositionally biased region" description="Basic and acidic residues" evidence="1">
    <location>
        <begin position="383"/>
        <end position="416"/>
    </location>
</feature>
<protein>
    <recommendedName>
        <fullName evidence="2">PWWP domain-containing protein</fullName>
    </recommendedName>
</protein>
<evidence type="ECO:0000256" key="1">
    <source>
        <dbReference type="SAM" id="MobiDB-lite"/>
    </source>
</evidence>
<comment type="caution">
    <text evidence="3">The sequence shown here is derived from an EMBL/GenBank/DDBJ whole genome shotgun (WGS) entry which is preliminary data.</text>
</comment>
<dbReference type="SMART" id="SM00293">
    <property type="entry name" value="PWWP"/>
    <property type="match status" value="1"/>
</dbReference>
<keyword evidence="4" id="KW-1185">Reference proteome</keyword>
<feature type="compositionally biased region" description="Low complexity" evidence="1">
    <location>
        <begin position="557"/>
        <end position="572"/>
    </location>
</feature>
<dbReference type="Proteomes" id="UP001174936">
    <property type="component" value="Unassembled WGS sequence"/>
</dbReference>
<sequence>MSDENSSAPASAPEVAQSPAAAKEDAPIAPAKEDSAPAESKPASEPAAANATAPATEDSDKPLEASTDKTPEAPPAEKADVEMTDSAASAEAPAADADESTASALADAAAPTPSKTKATAKRKSVGGAADAKGKKLNKKASKARILHLDAQPGDHYFVKLKGFPQWPVIICDEDMLPASLIKTRPVTAKRVDGTYRDDYADGAKKAGDRTFPVMYLHTNEFGWVVNSDLIDLDPSTVMDVKMDKMRKDLQLAHELASKNHPLSYYKEVLQQFQEDLIEQEKAKEAKAAKAAKGKKAKAAVDEDGDVDMDDAADEDGTPLKEKKSAKKRKAEDTEETPARSDSVKKPKIKLTTNSTPKTNGAAPAKAAKSAAEPKAAKPKAKKAKDTEEKSAEKEPATPKEPKLSAEEKHQRKEKEVLFLRHKLQKGLLTRDQEPKEEEMKAMSDFIGTLEGFPDLEVSIIRATKINKVLKAILKLDNIPKEEEFQLKPRSQTLLDKWNKLLATDGAPAAPAEGANSVNGTKEAAKTNGVKEKSEPASDKAKDEPKEEPKEVTKADEAAASAVASGEAISATD</sequence>
<dbReference type="Pfam" id="PF00855">
    <property type="entry name" value="PWWP"/>
    <property type="match status" value="1"/>
</dbReference>
<organism evidence="3 4">
    <name type="scientific">Cercophora newfieldiana</name>
    <dbReference type="NCBI Taxonomy" id="92897"/>
    <lineage>
        <taxon>Eukaryota</taxon>
        <taxon>Fungi</taxon>
        <taxon>Dikarya</taxon>
        <taxon>Ascomycota</taxon>
        <taxon>Pezizomycotina</taxon>
        <taxon>Sordariomycetes</taxon>
        <taxon>Sordariomycetidae</taxon>
        <taxon>Sordariales</taxon>
        <taxon>Lasiosphaeriaceae</taxon>
        <taxon>Cercophora</taxon>
    </lineage>
</organism>
<gene>
    <name evidence="3" type="ORF">B0T16DRAFT_29153</name>
</gene>
<name>A0AA40CYI3_9PEZI</name>
<feature type="compositionally biased region" description="Basic and acidic residues" evidence="1">
    <location>
        <begin position="58"/>
        <end position="81"/>
    </location>
</feature>
<feature type="compositionally biased region" description="Acidic residues" evidence="1">
    <location>
        <begin position="301"/>
        <end position="316"/>
    </location>
</feature>
<dbReference type="InterPro" id="IPR026093">
    <property type="entry name" value="MGARP"/>
</dbReference>
<feature type="domain" description="PWWP" evidence="2">
    <location>
        <begin position="152"/>
        <end position="235"/>
    </location>
</feature>
<dbReference type="PROSITE" id="PS50812">
    <property type="entry name" value="PWWP"/>
    <property type="match status" value="1"/>
</dbReference>
<proteinExistence type="predicted"/>
<feature type="compositionally biased region" description="Low complexity" evidence="1">
    <location>
        <begin position="37"/>
        <end position="56"/>
    </location>
</feature>
<feature type="region of interest" description="Disordered" evidence="1">
    <location>
        <begin position="505"/>
        <end position="572"/>
    </location>
</feature>
<evidence type="ECO:0000313" key="3">
    <source>
        <dbReference type="EMBL" id="KAK0656121.1"/>
    </source>
</evidence>
<dbReference type="GO" id="GO:0005739">
    <property type="term" value="C:mitochondrion"/>
    <property type="evidence" value="ECO:0007669"/>
    <property type="project" value="InterPro"/>
</dbReference>